<dbReference type="AlphaFoldDB" id="A0A2I0HKW4"/>
<evidence type="ECO:0000313" key="1">
    <source>
        <dbReference type="EMBL" id="PKI32345.1"/>
    </source>
</evidence>
<comment type="caution">
    <text evidence="1">The sequence shown here is derived from an EMBL/GenBank/DDBJ whole genome shotgun (WGS) entry which is preliminary data.</text>
</comment>
<reference evidence="1 2" key="1">
    <citation type="submission" date="2017-11" db="EMBL/GenBank/DDBJ databases">
        <title>De-novo sequencing of pomegranate (Punica granatum L.) genome.</title>
        <authorList>
            <person name="Akparov Z."/>
            <person name="Amiraslanov A."/>
            <person name="Hajiyeva S."/>
            <person name="Abbasov M."/>
            <person name="Kaur K."/>
            <person name="Hamwieh A."/>
            <person name="Solovyev V."/>
            <person name="Salamov A."/>
            <person name="Braich B."/>
            <person name="Kosarev P."/>
            <person name="Mahmoud A."/>
            <person name="Hajiyev E."/>
            <person name="Babayeva S."/>
            <person name="Izzatullayeva V."/>
            <person name="Mammadov A."/>
            <person name="Mammadov A."/>
            <person name="Sharifova S."/>
            <person name="Ojaghi J."/>
            <person name="Eynullazada K."/>
            <person name="Bayramov B."/>
            <person name="Abdulazimova A."/>
            <person name="Shahmuradov I."/>
        </authorList>
    </citation>
    <scope>NUCLEOTIDE SEQUENCE [LARGE SCALE GENOMIC DNA]</scope>
    <source>
        <strain evidence="2">cv. AG2017</strain>
        <tissue evidence="1">Leaf</tissue>
    </source>
</reference>
<organism evidence="1 2">
    <name type="scientific">Punica granatum</name>
    <name type="common">Pomegranate</name>
    <dbReference type="NCBI Taxonomy" id="22663"/>
    <lineage>
        <taxon>Eukaryota</taxon>
        <taxon>Viridiplantae</taxon>
        <taxon>Streptophyta</taxon>
        <taxon>Embryophyta</taxon>
        <taxon>Tracheophyta</taxon>
        <taxon>Spermatophyta</taxon>
        <taxon>Magnoliopsida</taxon>
        <taxon>eudicotyledons</taxon>
        <taxon>Gunneridae</taxon>
        <taxon>Pentapetalae</taxon>
        <taxon>rosids</taxon>
        <taxon>malvids</taxon>
        <taxon>Myrtales</taxon>
        <taxon>Lythraceae</taxon>
        <taxon>Punica</taxon>
    </lineage>
</organism>
<dbReference type="EMBL" id="PGOL01007797">
    <property type="protein sequence ID" value="PKI32345.1"/>
    <property type="molecule type" value="Genomic_DNA"/>
</dbReference>
<accession>A0A2I0HKW4</accession>
<evidence type="ECO:0000313" key="2">
    <source>
        <dbReference type="Proteomes" id="UP000233551"/>
    </source>
</evidence>
<dbReference type="Proteomes" id="UP000233551">
    <property type="component" value="Unassembled WGS sequence"/>
</dbReference>
<proteinExistence type="predicted"/>
<protein>
    <submittedName>
        <fullName evidence="1">Uncharacterized protein</fullName>
    </submittedName>
</protein>
<name>A0A2I0HKW4_PUNGR</name>
<sequence>MWLQEKLLGAWLRAQLMKPRYGLRGAEVIEFWSRRGARESGLRPSLVVRDLVGQNVVGELRLRGLVCSGDVTVLVNWGSVIMP</sequence>
<keyword evidence="2" id="KW-1185">Reference proteome</keyword>
<gene>
    <name evidence="1" type="ORF">CRG98_047255</name>
</gene>